<reference evidence="4 5" key="1">
    <citation type="submission" date="2015-09" db="EMBL/GenBank/DDBJ databases">
        <title>Trachymyrmex cornetzi WGS genome.</title>
        <authorList>
            <person name="Nygaard S."/>
            <person name="Hu H."/>
            <person name="Boomsma J."/>
            <person name="Zhang G."/>
        </authorList>
    </citation>
    <scope>NUCLEOTIDE SEQUENCE [LARGE SCALE GENOMIC DNA]</scope>
    <source>
        <strain evidence="4">Tcor2-1</strain>
        <tissue evidence="4">Whole body</tissue>
    </source>
</reference>
<gene>
    <name evidence="4" type="ORF">ALC57_05856</name>
</gene>
<keyword evidence="2" id="KW-1133">Transmembrane helix</keyword>
<name>A0A151J9K8_9HYME</name>
<evidence type="ECO:0000313" key="5">
    <source>
        <dbReference type="Proteomes" id="UP000078492"/>
    </source>
</evidence>
<evidence type="ECO:0000256" key="2">
    <source>
        <dbReference type="SAM" id="Phobius"/>
    </source>
</evidence>
<dbReference type="EMBL" id="KQ979388">
    <property type="protein sequence ID" value="KYN21755.1"/>
    <property type="molecule type" value="Genomic_DNA"/>
</dbReference>
<keyword evidence="2" id="KW-0812">Transmembrane</keyword>
<evidence type="ECO:0000259" key="3">
    <source>
        <dbReference type="Pfam" id="PF17921"/>
    </source>
</evidence>
<feature type="compositionally biased region" description="Polar residues" evidence="1">
    <location>
        <begin position="1"/>
        <end position="18"/>
    </location>
</feature>
<dbReference type="STRING" id="471704.A0A151J9K8"/>
<evidence type="ECO:0000256" key="1">
    <source>
        <dbReference type="SAM" id="MobiDB-lite"/>
    </source>
</evidence>
<sequence length="247" mass="28137">MAGSSRQRAQRNKSQLTVADSCDPANEKSAASQYRTALVSPRVLLAALSVVLALDLALAALCTVLRPHVLTGGLPQLKCRPGVLSGGHRHEYNLAICQNEDPQIKILREKLEKNEDTYFETRNGIIYRKKDSRLLFYVPASMDNNGMYKYYDEMGHYSVEKTIHTLILRNYWFPNLKTKIEKHIKNCLKKSFRLKENTSRIRHSRQTIPSEHRRAVCITTSIPLNPRGKKFSNISKLKGNMLIAGKR</sequence>
<dbReference type="Gene3D" id="1.10.340.70">
    <property type="match status" value="1"/>
</dbReference>
<dbReference type="Pfam" id="PF17921">
    <property type="entry name" value="Integrase_H2C2"/>
    <property type="match status" value="1"/>
</dbReference>
<dbReference type="AlphaFoldDB" id="A0A151J9K8"/>
<accession>A0A151J9K8</accession>
<protein>
    <recommendedName>
        <fullName evidence="3">Integrase zinc-binding domain-containing protein</fullName>
    </recommendedName>
</protein>
<organism evidence="4 5">
    <name type="scientific">Trachymyrmex cornetzi</name>
    <dbReference type="NCBI Taxonomy" id="471704"/>
    <lineage>
        <taxon>Eukaryota</taxon>
        <taxon>Metazoa</taxon>
        <taxon>Ecdysozoa</taxon>
        <taxon>Arthropoda</taxon>
        <taxon>Hexapoda</taxon>
        <taxon>Insecta</taxon>
        <taxon>Pterygota</taxon>
        <taxon>Neoptera</taxon>
        <taxon>Endopterygota</taxon>
        <taxon>Hymenoptera</taxon>
        <taxon>Apocrita</taxon>
        <taxon>Aculeata</taxon>
        <taxon>Formicoidea</taxon>
        <taxon>Formicidae</taxon>
        <taxon>Myrmicinae</taxon>
        <taxon>Trachymyrmex</taxon>
    </lineage>
</organism>
<feature type="domain" description="Integrase zinc-binding" evidence="3">
    <location>
        <begin position="139"/>
        <end position="188"/>
    </location>
</feature>
<keyword evidence="2" id="KW-0472">Membrane</keyword>
<keyword evidence="5" id="KW-1185">Reference proteome</keyword>
<proteinExistence type="predicted"/>
<feature type="transmembrane region" description="Helical" evidence="2">
    <location>
        <begin position="43"/>
        <end position="61"/>
    </location>
</feature>
<dbReference type="InterPro" id="IPR041588">
    <property type="entry name" value="Integrase_H2C2"/>
</dbReference>
<evidence type="ECO:0000313" key="4">
    <source>
        <dbReference type="EMBL" id="KYN21755.1"/>
    </source>
</evidence>
<dbReference type="Proteomes" id="UP000078492">
    <property type="component" value="Unassembled WGS sequence"/>
</dbReference>
<feature type="region of interest" description="Disordered" evidence="1">
    <location>
        <begin position="1"/>
        <end position="23"/>
    </location>
</feature>